<protein>
    <submittedName>
        <fullName evidence="2">Uncharacterized protein</fullName>
    </submittedName>
</protein>
<organism evidence="2 3">
    <name type="scientific">Mya arenaria</name>
    <name type="common">Soft-shell clam</name>
    <dbReference type="NCBI Taxonomy" id="6604"/>
    <lineage>
        <taxon>Eukaryota</taxon>
        <taxon>Metazoa</taxon>
        <taxon>Spiralia</taxon>
        <taxon>Lophotrochozoa</taxon>
        <taxon>Mollusca</taxon>
        <taxon>Bivalvia</taxon>
        <taxon>Autobranchia</taxon>
        <taxon>Heteroconchia</taxon>
        <taxon>Euheterodonta</taxon>
        <taxon>Imparidentia</taxon>
        <taxon>Neoheterodontei</taxon>
        <taxon>Myida</taxon>
        <taxon>Myoidea</taxon>
        <taxon>Myidae</taxon>
        <taxon>Mya</taxon>
    </lineage>
</organism>
<accession>A0ABY7EZB5</accession>
<keyword evidence="1" id="KW-0175">Coiled coil</keyword>
<keyword evidence="3" id="KW-1185">Reference proteome</keyword>
<sequence length="322" mass="37426">MSAHSSRLSILENLPTGRLNEEPVAKMPQATNLAVAKEKEFSPVGPGTVFNHVLKISNATRERANLINKTEEARLQRMQRLLDKEKRFSNNVRNKVMQRASKTLTEKRALLKLLENDYKVKNFITMKQDFNPSQIEDVETARRYVIETRVFNSGFNVKSMRPEVRRQIRMLDPNHKYKTFKKKLLDDTWSKNVEIDRTINDQTFDKMLHDRKHWRDYNYPPNHPKWLATKDPLESIKSQSTSRRQSKVDEIEVVTMENAAFGQPGPENEDATKEKSIVLERRLLRRPDNACNMTLRTLGPVYFQTTTAAVPETLRSETASIL</sequence>
<reference evidence="2" key="1">
    <citation type="submission" date="2022-11" db="EMBL/GenBank/DDBJ databases">
        <title>Centuries of genome instability and evolution in soft-shell clam transmissible cancer (bioRxiv).</title>
        <authorList>
            <person name="Hart S.F.M."/>
            <person name="Yonemitsu M.A."/>
            <person name="Giersch R.M."/>
            <person name="Beal B.F."/>
            <person name="Arriagada G."/>
            <person name="Davis B.W."/>
            <person name="Ostrander E.A."/>
            <person name="Goff S.P."/>
            <person name="Metzger M.J."/>
        </authorList>
    </citation>
    <scope>NUCLEOTIDE SEQUENCE</scope>
    <source>
        <strain evidence="2">MELC-2E11</strain>
        <tissue evidence="2">Siphon/mantle</tissue>
    </source>
</reference>
<evidence type="ECO:0000313" key="3">
    <source>
        <dbReference type="Proteomes" id="UP001164746"/>
    </source>
</evidence>
<name>A0ABY7EZB5_MYAAR</name>
<evidence type="ECO:0000256" key="1">
    <source>
        <dbReference type="SAM" id="Coils"/>
    </source>
</evidence>
<gene>
    <name evidence="2" type="ORF">MAR_005367</name>
</gene>
<dbReference type="EMBL" id="CP111020">
    <property type="protein sequence ID" value="WAR15262.1"/>
    <property type="molecule type" value="Genomic_DNA"/>
</dbReference>
<evidence type="ECO:0000313" key="2">
    <source>
        <dbReference type="EMBL" id="WAR15262.1"/>
    </source>
</evidence>
<proteinExistence type="predicted"/>
<dbReference type="Proteomes" id="UP001164746">
    <property type="component" value="Chromosome 9"/>
</dbReference>
<feature type="coiled-coil region" evidence="1">
    <location>
        <begin position="56"/>
        <end position="117"/>
    </location>
</feature>